<accession>X1K9C2</accession>
<dbReference type="AlphaFoldDB" id="X1K9C2"/>
<protein>
    <submittedName>
        <fullName evidence="1">Uncharacterized protein</fullName>
    </submittedName>
</protein>
<evidence type="ECO:0000313" key="1">
    <source>
        <dbReference type="EMBL" id="GAI03602.1"/>
    </source>
</evidence>
<dbReference type="EMBL" id="BARV01009732">
    <property type="protein sequence ID" value="GAI03602.1"/>
    <property type="molecule type" value="Genomic_DNA"/>
</dbReference>
<name>X1K9C2_9ZZZZ</name>
<feature type="non-terminal residue" evidence="1">
    <location>
        <position position="1"/>
    </location>
</feature>
<proteinExistence type="predicted"/>
<reference evidence="1" key="1">
    <citation type="journal article" date="2014" name="Front. Microbiol.">
        <title>High frequency of phylogenetically diverse reductive dehalogenase-homologous genes in deep subseafloor sedimentary metagenomes.</title>
        <authorList>
            <person name="Kawai M."/>
            <person name="Futagami T."/>
            <person name="Toyoda A."/>
            <person name="Takaki Y."/>
            <person name="Nishi S."/>
            <person name="Hori S."/>
            <person name="Arai W."/>
            <person name="Tsubouchi T."/>
            <person name="Morono Y."/>
            <person name="Uchiyama I."/>
            <person name="Ito T."/>
            <person name="Fujiyama A."/>
            <person name="Inagaki F."/>
            <person name="Takami H."/>
        </authorList>
    </citation>
    <scope>NUCLEOTIDE SEQUENCE</scope>
    <source>
        <strain evidence="1">Expedition CK06-06</strain>
    </source>
</reference>
<comment type="caution">
    <text evidence="1">The sequence shown here is derived from an EMBL/GenBank/DDBJ whole genome shotgun (WGS) entry which is preliminary data.</text>
</comment>
<sequence>CGNFPEIIHRAGTVYLMYYVGGGNDSFFRTINIANDGTIGALISFWEFDTAATFTPGISNLLPIDGDIYAGVYYDDATDTTRVFTINVTAAGVITAAFVSTLIIENGRRTGHHYITPIVGGTKYAIVWADSEDYPSNRIMLATVDITNLGIITPAVYI</sequence>
<organism evidence="1">
    <name type="scientific">marine sediment metagenome</name>
    <dbReference type="NCBI Taxonomy" id="412755"/>
    <lineage>
        <taxon>unclassified sequences</taxon>
        <taxon>metagenomes</taxon>
        <taxon>ecological metagenomes</taxon>
    </lineage>
</organism>
<gene>
    <name evidence="1" type="ORF">S06H3_19090</name>
</gene>